<proteinExistence type="predicted"/>
<accession>A0A764Z2D2</accession>
<gene>
    <name evidence="1" type="ORF">G8577_004794</name>
</gene>
<evidence type="ECO:0000313" key="1">
    <source>
        <dbReference type="EMBL" id="HAG5258518.1"/>
    </source>
</evidence>
<name>A0A764Z2D2_SALER</name>
<organism evidence="1">
    <name type="scientific">Salmonella enterica</name>
    <name type="common">Salmonella choleraesuis</name>
    <dbReference type="NCBI Taxonomy" id="28901"/>
    <lineage>
        <taxon>Bacteria</taxon>
        <taxon>Pseudomonadati</taxon>
        <taxon>Pseudomonadota</taxon>
        <taxon>Gammaproteobacteria</taxon>
        <taxon>Enterobacterales</taxon>
        <taxon>Enterobacteriaceae</taxon>
        <taxon>Salmonella</taxon>
    </lineage>
</organism>
<reference evidence="1" key="1">
    <citation type="journal article" date="2018" name="Genome Biol.">
        <title>SKESA: strategic k-mer extension for scrupulous assemblies.</title>
        <authorList>
            <person name="Souvorov A."/>
            <person name="Agarwala R."/>
            <person name="Lipman D.J."/>
        </authorList>
    </citation>
    <scope>NUCLEOTIDE SEQUENCE</scope>
    <source>
        <strain evidence="1">MA.CK_98/00001034</strain>
    </source>
</reference>
<protein>
    <submittedName>
        <fullName evidence="1">Uncharacterized protein</fullName>
    </submittedName>
</protein>
<sequence>MAYEILMAEAPKGTKPEDYDVYAFNSLDELKNFRKSFPEKMRFSYSYFLSGGQKNGSLIEVASACHYKQFIKLIKEKSIQI</sequence>
<dbReference type="AlphaFoldDB" id="A0A764Z2D2"/>
<reference evidence="1" key="2">
    <citation type="submission" date="2020-02" db="EMBL/GenBank/DDBJ databases">
        <authorList>
            <consortium name="NCBI Pathogen Detection Project"/>
        </authorList>
    </citation>
    <scope>NUCLEOTIDE SEQUENCE</scope>
    <source>
        <strain evidence="1">MA.CK_98/00001034</strain>
    </source>
</reference>
<dbReference type="EMBL" id="DAAYPZ010000022">
    <property type="protein sequence ID" value="HAG5258518.1"/>
    <property type="molecule type" value="Genomic_DNA"/>
</dbReference>
<comment type="caution">
    <text evidence="1">The sequence shown here is derived from an EMBL/GenBank/DDBJ whole genome shotgun (WGS) entry which is preliminary data.</text>
</comment>